<proteinExistence type="predicted"/>
<dbReference type="GO" id="GO:0008757">
    <property type="term" value="F:S-adenosylmethionine-dependent methyltransferase activity"/>
    <property type="evidence" value="ECO:0007669"/>
    <property type="project" value="InterPro"/>
</dbReference>
<dbReference type="Proteomes" id="UP000178222">
    <property type="component" value="Unassembled WGS sequence"/>
</dbReference>
<evidence type="ECO:0000313" key="3">
    <source>
        <dbReference type="Proteomes" id="UP000178222"/>
    </source>
</evidence>
<comment type="caution">
    <text evidence="2">The sequence shown here is derived from an EMBL/GenBank/DDBJ whole genome shotgun (WGS) entry which is preliminary data.</text>
</comment>
<dbReference type="Pfam" id="PF08241">
    <property type="entry name" value="Methyltransf_11"/>
    <property type="match status" value="1"/>
</dbReference>
<sequence length="276" mass="31475">MTTQELLQRLEALNEKASSEWLASLEERKRKEIEFHNVDKAGKENVSQDIYEKIHENAKFYKTTQLSGEYINDWIARHSRGKIFLDYACGNGTNAIKAAKAGAELAIGLDISDVSIANARALAQKEGVSRNTYFVQGDCENTGLPDNCIDVVLCAGMLHHLDLSYAFPELRRIIKKGGVILAVEALDCNPAIKAYRMLTPHLRTDWEKRHILSYKEIAFARRFFEVKEIKHWHLFSILGAYVPSGLAFLNTLDKFVLNLPLIKLMSWMFTFELHKE</sequence>
<dbReference type="PANTHER" id="PTHR43591:SF24">
    <property type="entry name" value="2-METHOXY-6-POLYPRENYL-1,4-BENZOQUINOL METHYLASE, MITOCHONDRIAL"/>
    <property type="match status" value="1"/>
</dbReference>
<dbReference type="PANTHER" id="PTHR43591">
    <property type="entry name" value="METHYLTRANSFERASE"/>
    <property type="match status" value="1"/>
</dbReference>
<dbReference type="EMBL" id="MHUL01000031">
    <property type="protein sequence ID" value="OHA76595.1"/>
    <property type="molecule type" value="Genomic_DNA"/>
</dbReference>
<dbReference type="SUPFAM" id="SSF53335">
    <property type="entry name" value="S-adenosyl-L-methionine-dependent methyltransferases"/>
    <property type="match status" value="1"/>
</dbReference>
<evidence type="ECO:0000313" key="2">
    <source>
        <dbReference type="EMBL" id="OHA76595.1"/>
    </source>
</evidence>
<accession>A0A1G2RUR5</accession>
<reference evidence="2 3" key="1">
    <citation type="journal article" date="2016" name="Nat. Commun.">
        <title>Thousands of microbial genomes shed light on interconnected biogeochemical processes in an aquifer system.</title>
        <authorList>
            <person name="Anantharaman K."/>
            <person name="Brown C.T."/>
            <person name="Hug L.A."/>
            <person name="Sharon I."/>
            <person name="Castelle C.J."/>
            <person name="Probst A.J."/>
            <person name="Thomas B.C."/>
            <person name="Singh A."/>
            <person name="Wilkins M.J."/>
            <person name="Karaoz U."/>
            <person name="Brodie E.L."/>
            <person name="Williams K.H."/>
            <person name="Hubbard S.S."/>
            <person name="Banfield J.F."/>
        </authorList>
    </citation>
    <scope>NUCLEOTIDE SEQUENCE [LARGE SCALE GENOMIC DNA]</scope>
</reference>
<evidence type="ECO:0000259" key="1">
    <source>
        <dbReference type="Pfam" id="PF08241"/>
    </source>
</evidence>
<organism evidence="2 3">
    <name type="scientific">Candidatus Wildermuthbacteria bacterium RIFCSPLOWO2_02_FULL_47_9c</name>
    <dbReference type="NCBI Taxonomy" id="1802466"/>
    <lineage>
        <taxon>Bacteria</taxon>
        <taxon>Candidatus Wildermuthiibacteriota</taxon>
    </lineage>
</organism>
<gene>
    <name evidence="2" type="ORF">A3J30_04620</name>
</gene>
<dbReference type="AlphaFoldDB" id="A0A1G2RUR5"/>
<name>A0A1G2RUR5_9BACT</name>
<dbReference type="CDD" id="cd02440">
    <property type="entry name" value="AdoMet_MTases"/>
    <property type="match status" value="1"/>
</dbReference>
<protein>
    <recommendedName>
        <fullName evidence="1">Methyltransferase type 11 domain-containing protein</fullName>
    </recommendedName>
</protein>
<feature type="domain" description="Methyltransferase type 11" evidence="1">
    <location>
        <begin position="85"/>
        <end position="181"/>
    </location>
</feature>
<dbReference type="InterPro" id="IPR013216">
    <property type="entry name" value="Methyltransf_11"/>
</dbReference>
<dbReference type="Gene3D" id="3.40.50.150">
    <property type="entry name" value="Vaccinia Virus protein VP39"/>
    <property type="match status" value="1"/>
</dbReference>
<dbReference type="InterPro" id="IPR029063">
    <property type="entry name" value="SAM-dependent_MTases_sf"/>
</dbReference>